<keyword evidence="9 12" id="KW-0275">Fatty acid biosynthesis</keyword>
<comment type="similarity">
    <text evidence="3 12">Belongs to the short-chain dehydrogenases/reductases (SDR) family.</text>
</comment>
<feature type="binding site" evidence="11">
    <location>
        <begin position="155"/>
        <end position="159"/>
    </location>
    <ligand>
        <name>NADP(+)</name>
        <dbReference type="ChEBI" id="CHEBI:58349"/>
    </ligand>
</feature>
<reference evidence="15" key="1">
    <citation type="submission" date="2016-11" db="EMBL/GenBank/DDBJ databases">
        <authorList>
            <person name="Varghese N."/>
            <person name="Submissions S."/>
        </authorList>
    </citation>
    <scope>NUCLEOTIDE SEQUENCE [LARGE SCALE GENOMIC DNA]</scope>
    <source>
        <strain evidence="15">DSM 14834</strain>
    </source>
</reference>
<keyword evidence="7 12" id="KW-0560">Oxidoreductase</keyword>
<dbReference type="OrthoDB" id="9804774at2"/>
<feature type="binding site" evidence="11">
    <location>
        <position position="40"/>
    </location>
    <ligand>
        <name>NADP(+)</name>
        <dbReference type="ChEBI" id="CHEBI:58349"/>
    </ligand>
</feature>
<evidence type="ECO:0000313" key="14">
    <source>
        <dbReference type="EMBL" id="SHE99703.1"/>
    </source>
</evidence>
<evidence type="ECO:0000256" key="3">
    <source>
        <dbReference type="ARBA" id="ARBA00006484"/>
    </source>
</evidence>
<evidence type="ECO:0000256" key="12">
    <source>
        <dbReference type="RuleBase" id="RU366074"/>
    </source>
</evidence>
<dbReference type="GO" id="GO:0030497">
    <property type="term" value="P:fatty acid elongation"/>
    <property type="evidence" value="ECO:0007669"/>
    <property type="project" value="UniProtKB-ARBA"/>
</dbReference>
<evidence type="ECO:0000259" key="13">
    <source>
        <dbReference type="SMART" id="SM00822"/>
    </source>
</evidence>
<keyword evidence="6 11" id="KW-0521">NADP</keyword>
<feature type="binding site" evidence="11">
    <location>
        <position position="188"/>
    </location>
    <ligand>
        <name>NADP(+)</name>
        <dbReference type="ChEBI" id="CHEBI:58349"/>
    </ligand>
</feature>
<comment type="pathway">
    <text evidence="2 12">Lipid metabolism; fatty acid biosynthesis.</text>
</comment>
<comment type="catalytic activity">
    <reaction evidence="12">
        <text>a (3R)-hydroxyacyl-[ACP] + NADP(+) = a 3-oxoacyl-[ACP] + NADPH + H(+)</text>
        <dbReference type="Rhea" id="RHEA:17397"/>
        <dbReference type="Rhea" id="RHEA-COMP:9916"/>
        <dbReference type="Rhea" id="RHEA-COMP:9945"/>
        <dbReference type="ChEBI" id="CHEBI:15378"/>
        <dbReference type="ChEBI" id="CHEBI:57783"/>
        <dbReference type="ChEBI" id="CHEBI:58349"/>
        <dbReference type="ChEBI" id="CHEBI:78776"/>
        <dbReference type="ChEBI" id="CHEBI:78827"/>
        <dbReference type="EC" id="1.1.1.100"/>
    </reaction>
</comment>
<evidence type="ECO:0000256" key="7">
    <source>
        <dbReference type="ARBA" id="ARBA00023002"/>
    </source>
</evidence>
<evidence type="ECO:0000256" key="10">
    <source>
        <dbReference type="PIRSR" id="PIRSR611284-1"/>
    </source>
</evidence>
<keyword evidence="4 12" id="KW-0444">Lipid biosynthesis</keyword>
<evidence type="ECO:0000256" key="11">
    <source>
        <dbReference type="PIRSR" id="PIRSR611284-2"/>
    </source>
</evidence>
<dbReference type="CDD" id="cd05333">
    <property type="entry name" value="BKR_SDR_c"/>
    <property type="match status" value="1"/>
</dbReference>
<feature type="active site" description="Proton acceptor" evidence="10">
    <location>
        <position position="155"/>
    </location>
</feature>
<feature type="binding site" evidence="11">
    <location>
        <begin position="15"/>
        <end position="18"/>
    </location>
    <ligand>
        <name>NADP(+)</name>
        <dbReference type="ChEBI" id="CHEBI:58349"/>
    </ligand>
</feature>
<dbReference type="STRING" id="213588.SAMN02745204_01578"/>
<evidence type="ECO:0000256" key="6">
    <source>
        <dbReference type="ARBA" id="ARBA00022857"/>
    </source>
</evidence>
<dbReference type="InterPro" id="IPR036291">
    <property type="entry name" value="NAD(P)-bd_dom_sf"/>
</dbReference>
<organism evidence="14 15">
    <name type="scientific">Thermomonas hydrothermalis</name>
    <dbReference type="NCBI Taxonomy" id="213588"/>
    <lineage>
        <taxon>Bacteria</taxon>
        <taxon>Pseudomonadati</taxon>
        <taxon>Pseudomonadota</taxon>
        <taxon>Gammaproteobacteria</taxon>
        <taxon>Lysobacterales</taxon>
        <taxon>Lysobacteraceae</taxon>
        <taxon>Thermomonas</taxon>
    </lineage>
</organism>
<evidence type="ECO:0000256" key="9">
    <source>
        <dbReference type="ARBA" id="ARBA00023160"/>
    </source>
</evidence>
<protein>
    <recommendedName>
        <fullName evidence="12">3-oxoacyl-[acyl-carrier-protein] reductase</fullName>
        <ecNumber evidence="12">1.1.1.100</ecNumber>
    </recommendedName>
</protein>
<evidence type="ECO:0000256" key="2">
    <source>
        <dbReference type="ARBA" id="ARBA00005194"/>
    </source>
</evidence>
<dbReference type="NCBIfam" id="NF009466">
    <property type="entry name" value="PRK12826.1-2"/>
    <property type="match status" value="1"/>
</dbReference>
<proteinExistence type="inferred from homology"/>
<evidence type="ECO:0000256" key="8">
    <source>
        <dbReference type="ARBA" id="ARBA00023098"/>
    </source>
</evidence>
<evidence type="ECO:0000256" key="4">
    <source>
        <dbReference type="ARBA" id="ARBA00022516"/>
    </source>
</evidence>
<dbReference type="SUPFAM" id="SSF51735">
    <property type="entry name" value="NAD(P)-binding Rossmann-fold domains"/>
    <property type="match status" value="1"/>
</dbReference>
<feature type="domain" description="Ketoreductase" evidence="13">
    <location>
        <begin position="9"/>
        <end position="191"/>
    </location>
</feature>
<dbReference type="InterPro" id="IPR050259">
    <property type="entry name" value="SDR"/>
</dbReference>
<keyword evidence="8 12" id="KW-0443">Lipid metabolism</keyword>
<dbReference type="NCBIfam" id="NF004197">
    <property type="entry name" value="PRK05653.1-1"/>
    <property type="match status" value="1"/>
</dbReference>
<dbReference type="Gene3D" id="3.40.50.720">
    <property type="entry name" value="NAD(P)-binding Rossmann-like Domain"/>
    <property type="match status" value="1"/>
</dbReference>
<dbReference type="InterPro" id="IPR011284">
    <property type="entry name" value="3oxo_ACP_reduc"/>
</dbReference>
<dbReference type="NCBIfam" id="NF009464">
    <property type="entry name" value="PRK12824.1"/>
    <property type="match status" value="1"/>
</dbReference>
<dbReference type="PRINTS" id="PR00081">
    <property type="entry name" value="GDHRDH"/>
</dbReference>
<comment type="function">
    <text evidence="1 12">Catalyzes the NADPH-dependent reduction of beta-ketoacyl-ACP substrates to beta-hydroxyacyl-ACP products, the first reductive step in the elongation cycle of fatty acid biosynthesis.</text>
</comment>
<dbReference type="NCBIfam" id="TIGR01830">
    <property type="entry name" value="3oxo_ACP_reduc"/>
    <property type="match status" value="1"/>
</dbReference>
<dbReference type="PANTHER" id="PTHR42879:SF2">
    <property type="entry name" value="3-OXOACYL-[ACYL-CARRIER-PROTEIN] REDUCTASE FABG"/>
    <property type="match status" value="1"/>
</dbReference>
<feature type="binding site" evidence="11">
    <location>
        <position position="90"/>
    </location>
    <ligand>
        <name>NADP(+)</name>
        <dbReference type="ChEBI" id="CHEBI:58349"/>
    </ligand>
</feature>
<dbReference type="NCBIfam" id="NF005559">
    <property type="entry name" value="PRK07231.1"/>
    <property type="match status" value="1"/>
</dbReference>
<evidence type="ECO:0000256" key="1">
    <source>
        <dbReference type="ARBA" id="ARBA00002607"/>
    </source>
</evidence>
<dbReference type="PRINTS" id="PR00080">
    <property type="entry name" value="SDRFAMILY"/>
</dbReference>
<dbReference type="AlphaFoldDB" id="A0A1M4Y2A5"/>
<dbReference type="GO" id="GO:0051287">
    <property type="term" value="F:NAD binding"/>
    <property type="evidence" value="ECO:0007669"/>
    <property type="project" value="UniProtKB-UniRule"/>
</dbReference>
<keyword evidence="5 12" id="KW-0276">Fatty acid metabolism</keyword>
<dbReference type="SMART" id="SM00822">
    <property type="entry name" value="PKS_KR"/>
    <property type="match status" value="1"/>
</dbReference>
<dbReference type="Proteomes" id="UP000242857">
    <property type="component" value="Unassembled WGS sequence"/>
</dbReference>
<dbReference type="InterPro" id="IPR057326">
    <property type="entry name" value="KR_dom"/>
</dbReference>
<name>A0A1M4Y2A5_9GAMM</name>
<dbReference type="FunFam" id="3.40.50.720:FF:000037">
    <property type="entry name" value="3-oxoacyl-[acyl-carrier-protein] reductase FabG"/>
    <property type="match status" value="1"/>
</dbReference>
<sequence>MSERVLQGEIALVTGASRGIGAAIADLLAARGATVIGTATSEAGAQAIGARLAAAGGHGRRLDVTEPGAIEALVDAIATEFGPVSILVNNAGITRDNLLMRMKDEDWQAILDTNLTSVYRACKAVLRGMMKARKGRIVNIASVIGVTGNAGQANYAAAKAGIIGFSKSLAKEIGSRGITVNVVAPGFIATDMTAQLPEAAREAMLGQIALGRLGTPEDIARAVAFLVGPEASYITGETLHVNGGMYMP</sequence>
<evidence type="ECO:0000256" key="5">
    <source>
        <dbReference type="ARBA" id="ARBA00022832"/>
    </source>
</evidence>
<dbReference type="EC" id="1.1.1.100" evidence="12"/>
<dbReference type="PROSITE" id="PS00061">
    <property type="entry name" value="ADH_SHORT"/>
    <property type="match status" value="1"/>
</dbReference>
<dbReference type="GO" id="GO:0004316">
    <property type="term" value="F:3-oxoacyl-[acyl-carrier-protein] reductase (NADPH) activity"/>
    <property type="evidence" value="ECO:0007669"/>
    <property type="project" value="UniProtKB-UniRule"/>
</dbReference>
<dbReference type="RefSeq" id="WP_072756064.1">
    <property type="nucleotide sequence ID" value="NZ_FQUK01000024.1"/>
</dbReference>
<comment type="subunit">
    <text evidence="12">Homotetramer.</text>
</comment>
<evidence type="ECO:0000313" key="15">
    <source>
        <dbReference type="Proteomes" id="UP000242857"/>
    </source>
</evidence>
<dbReference type="InterPro" id="IPR002347">
    <property type="entry name" value="SDR_fam"/>
</dbReference>
<accession>A0A1M4Y2A5</accession>
<keyword evidence="15" id="KW-1185">Reference proteome</keyword>
<dbReference type="PANTHER" id="PTHR42879">
    <property type="entry name" value="3-OXOACYL-(ACYL-CARRIER-PROTEIN) REDUCTASE"/>
    <property type="match status" value="1"/>
</dbReference>
<dbReference type="EMBL" id="FQUK01000024">
    <property type="protein sequence ID" value="SHE99703.1"/>
    <property type="molecule type" value="Genomic_DNA"/>
</dbReference>
<dbReference type="UniPathway" id="UPA00094"/>
<dbReference type="InterPro" id="IPR020904">
    <property type="entry name" value="Sc_DH/Rdtase_CS"/>
</dbReference>
<gene>
    <name evidence="14" type="ORF">SAMN02745204_01578</name>
</gene>
<dbReference type="Pfam" id="PF13561">
    <property type="entry name" value="adh_short_C2"/>
    <property type="match status" value="1"/>
</dbReference>